<feature type="coiled-coil region" evidence="15">
    <location>
        <begin position="217"/>
        <end position="299"/>
    </location>
</feature>
<feature type="coiled-coil region" evidence="15">
    <location>
        <begin position="510"/>
        <end position="564"/>
    </location>
</feature>
<feature type="compositionally biased region" description="Basic and acidic residues" evidence="16">
    <location>
        <begin position="361"/>
        <end position="372"/>
    </location>
</feature>
<accession>A0AAN6GTK0</accession>
<protein>
    <recommendedName>
        <fullName evidence="5">DNA repair protein RAD50</fullName>
    </recommendedName>
</protein>
<gene>
    <name evidence="18" type="primary">RAD50</name>
    <name evidence="18" type="ORF">OC846_004075</name>
</gene>
<comment type="catalytic activity">
    <reaction evidence="14">
        <text>ATP + H2O = ADP + phosphate + H(+)</text>
        <dbReference type="Rhea" id="RHEA:13065"/>
        <dbReference type="ChEBI" id="CHEBI:15377"/>
        <dbReference type="ChEBI" id="CHEBI:15378"/>
        <dbReference type="ChEBI" id="CHEBI:30616"/>
        <dbReference type="ChEBI" id="CHEBI:43474"/>
        <dbReference type="ChEBI" id="CHEBI:456216"/>
    </reaction>
</comment>
<evidence type="ECO:0000256" key="1">
    <source>
        <dbReference type="ARBA" id="ARBA00001947"/>
    </source>
</evidence>
<keyword evidence="9" id="KW-0378">Hydrolase</keyword>
<dbReference type="NCBIfam" id="TIGR00606">
    <property type="entry name" value="rad50"/>
    <property type="match status" value="1"/>
</dbReference>
<evidence type="ECO:0000313" key="18">
    <source>
        <dbReference type="EMBL" id="KAK0549388.1"/>
    </source>
</evidence>
<sequence>MATLDKLAIRNIRSFDNNISVIQFYSPLTVIVGQNGSGKTTIIECLNYITTGDLPPNTKGGAFVHDPKIAQEKEVKAQVRLRFRDPKGEKYNVTRNLQVTTNKSGNLSMSTLEGLLQKESAQQDQVGGKRKRHAAISTKCASLEEEITGLLGVSTPILDNVIFCHQEDSNWPLSEPAKLKQKFDMIFDATKFTKALKHIKDLHKTRAADAKADKVRLESLKEDRDRAKKIRENKAKLEGDRLAKDAEIERLEERSRKTAAENRNLGDAYGKFREELTRAEAKQAEANAMRKDMERIKSKMTVIKESDEELAARRQDFNKHLDSQRAKSENFRQAILEKKATNQGLNDQYSRELTQKGQLQSKKEAYEQGMQERKKMVRDISNAVGIKGFDMEPLRESDVDAFITKLQSHVDGAEHAFEKLKKQLRKALSSLESKQAETAGDFKAKRIQRDNQSEANRKANIDIKRLEDDIADLNISEHDLQVAVKEVEELTIKLGHQREGLTQANYDECVRSLSVKLREAEENKDEASDELASLNKHADVRAQVAVLEKQVKAKNDALQNLLSKSNDIMRKVAGKEAAMGTLETEVDRLLRAKEGQLATARKSQQEADRALQACGFRLSSKRAELQKLENRISDGEAKITQELRKSDSNCDTILDLIAELEKQVNEIESKSNGAETMLQYLRTLKEGKEAKHECMTCHRVLEEEDEPVFDAQVKTLIDHFEYYKRPEAAEELEQHKASLEQAKLIRLEEQEIETLKGQDLVDVQRALQQEEAQRGSLTEAAESSADRVAELDSDFKELGVLKRNGSEAGRLTQEIERLESEVAQLQGDLQSAGKTRSSEEVQEYIAKLAEEIKIRKRELKSAQDERDAARSVHAQTERQLHQAELERRDQEQKLERSKVKLTELETLKKTLLDGKNAIMKLDADLIAAKKANSEAEDDLLARRDADDKRLSAETQKMNRLKAHHQHLIDAGKRLKNWEEKGGQKQLSDCEERMKQLKNKMNGVTAEITDLEEKKASVDADLQQARATERNIDDNIRYRELERDAEKIEETINEEELQKLATLYKDYESKWSEGRTRENEVNGNIQHLKGVVKGLRDQIKSVEGDLKDNYGNIDKRFTEHLIKFKTDELANADLDRTGKSIDAAILKYHSIKMEEINEHIRYLWTKTYQGTDIDTIMIKYDPDGSKSSKSYNYRVCMIKDTVEMDMRGRCSAGQKVLACIIIRLALADSFSTNCGILALDEPTTNLDKDNIDALAASLADLIKERSKTNFQLIVITHDEDFLGRLGQSDLIDYYWRVSRNGKQSSEITRHRLHA</sequence>
<keyword evidence="6" id="KW-0158">Chromosome</keyword>
<name>A0AAN6GTK0_9BASI</name>
<dbReference type="GO" id="GO:0046872">
    <property type="term" value="F:metal ion binding"/>
    <property type="evidence" value="ECO:0007669"/>
    <property type="project" value="UniProtKB-KW"/>
</dbReference>
<dbReference type="PANTHER" id="PTHR18867:SF12">
    <property type="entry name" value="DNA REPAIR PROTEIN RAD50"/>
    <property type="match status" value="1"/>
</dbReference>
<dbReference type="InterPro" id="IPR004584">
    <property type="entry name" value="Rad50_eukaryotes"/>
</dbReference>
<evidence type="ECO:0000256" key="15">
    <source>
        <dbReference type="SAM" id="Coils"/>
    </source>
</evidence>
<feature type="region of interest" description="Disordered" evidence="16">
    <location>
        <begin position="859"/>
        <end position="893"/>
    </location>
</feature>
<evidence type="ECO:0000256" key="7">
    <source>
        <dbReference type="ARBA" id="ARBA00022723"/>
    </source>
</evidence>
<evidence type="ECO:0000256" key="11">
    <source>
        <dbReference type="ARBA" id="ARBA00023054"/>
    </source>
</evidence>
<evidence type="ECO:0000256" key="4">
    <source>
        <dbReference type="ARBA" id="ARBA00009439"/>
    </source>
</evidence>
<keyword evidence="12" id="KW-0234">DNA repair</keyword>
<evidence type="ECO:0000313" key="19">
    <source>
        <dbReference type="Proteomes" id="UP001176517"/>
    </source>
</evidence>
<dbReference type="GO" id="GO:0006302">
    <property type="term" value="P:double-strand break repair"/>
    <property type="evidence" value="ECO:0007669"/>
    <property type="project" value="InterPro"/>
</dbReference>
<evidence type="ECO:0000256" key="10">
    <source>
        <dbReference type="ARBA" id="ARBA00022833"/>
    </source>
</evidence>
<evidence type="ECO:0000256" key="3">
    <source>
        <dbReference type="ARBA" id="ARBA00004286"/>
    </source>
</evidence>
<dbReference type="Proteomes" id="UP001176517">
    <property type="component" value="Unassembled WGS sequence"/>
</dbReference>
<dbReference type="GO" id="GO:0000722">
    <property type="term" value="P:telomere maintenance via recombination"/>
    <property type="evidence" value="ECO:0007669"/>
    <property type="project" value="TreeGrafter"/>
</dbReference>
<comment type="similarity">
    <text evidence="4">Belongs to the SMC family. RAD50 subfamily.</text>
</comment>
<dbReference type="FunFam" id="3.40.50.300:FF:000947">
    <property type="entry name" value="DNA repair protein RAD50"/>
    <property type="match status" value="1"/>
</dbReference>
<evidence type="ECO:0000259" key="17">
    <source>
        <dbReference type="Pfam" id="PF13476"/>
    </source>
</evidence>
<evidence type="ECO:0000256" key="6">
    <source>
        <dbReference type="ARBA" id="ARBA00022454"/>
    </source>
</evidence>
<dbReference type="EMBL" id="JAPDMZ010000113">
    <property type="protein sequence ID" value="KAK0549388.1"/>
    <property type="molecule type" value="Genomic_DNA"/>
</dbReference>
<dbReference type="PANTHER" id="PTHR18867">
    <property type="entry name" value="RAD50"/>
    <property type="match status" value="1"/>
</dbReference>
<evidence type="ECO:0000256" key="8">
    <source>
        <dbReference type="ARBA" id="ARBA00022763"/>
    </source>
</evidence>
<dbReference type="GO" id="GO:0030870">
    <property type="term" value="C:Mre11 complex"/>
    <property type="evidence" value="ECO:0007669"/>
    <property type="project" value="InterPro"/>
</dbReference>
<dbReference type="GO" id="GO:0043047">
    <property type="term" value="F:single-stranded telomeric DNA binding"/>
    <property type="evidence" value="ECO:0007669"/>
    <property type="project" value="TreeGrafter"/>
</dbReference>
<evidence type="ECO:0000256" key="5">
    <source>
        <dbReference type="ARBA" id="ARBA00017893"/>
    </source>
</evidence>
<evidence type="ECO:0000256" key="16">
    <source>
        <dbReference type="SAM" id="MobiDB-lite"/>
    </source>
</evidence>
<dbReference type="Gene3D" id="3.40.50.300">
    <property type="entry name" value="P-loop containing nucleotide triphosphate hydrolases"/>
    <property type="match status" value="2"/>
</dbReference>
<comment type="cofactor">
    <cofactor evidence="1">
        <name>Zn(2+)</name>
        <dbReference type="ChEBI" id="CHEBI:29105"/>
    </cofactor>
</comment>
<dbReference type="Gene3D" id="1.10.287.1490">
    <property type="match status" value="1"/>
</dbReference>
<feature type="domain" description="Rad50/SbcC-type AAA" evidence="17">
    <location>
        <begin position="6"/>
        <end position="238"/>
    </location>
</feature>
<feature type="coiled-coil region" evidence="15">
    <location>
        <begin position="618"/>
        <end position="677"/>
    </location>
</feature>
<evidence type="ECO:0000256" key="13">
    <source>
        <dbReference type="ARBA" id="ARBA00023242"/>
    </source>
</evidence>
<keyword evidence="11 15" id="KW-0175">Coiled coil</keyword>
<dbReference type="GO" id="GO:0016887">
    <property type="term" value="F:ATP hydrolysis activity"/>
    <property type="evidence" value="ECO:0007669"/>
    <property type="project" value="InterPro"/>
</dbReference>
<evidence type="ECO:0000256" key="9">
    <source>
        <dbReference type="ARBA" id="ARBA00022801"/>
    </source>
</evidence>
<reference evidence="18" key="1">
    <citation type="journal article" date="2023" name="PhytoFront">
        <title>Draft Genome Resources of Seven Strains of Tilletia horrida, Causal Agent of Kernel Smut of Rice.</title>
        <authorList>
            <person name="Khanal S."/>
            <person name="Antony Babu S."/>
            <person name="Zhou X.G."/>
        </authorList>
    </citation>
    <scope>NUCLEOTIDE SEQUENCE</scope>
    <source>
        <strain evidence="18">TX6</strain>
    </source>
</reference>
<comment type="caution">
    <text evidence="18">The sequence shown here is derived from an EMBL/GenBank/DDBJ whole genome shotgun (WGS) entry which is preliminary data.</text>
</comment>
<evidence type="ECO:0000256" key="14">
    <source>
        <dbReference type="ARBA" id="ARBA00049360"/>
    </source>
</evidence>
<feature type="region of interest" description="Disordered" evidence="16">
    <location>
        <begin position="342"/>
        <end position="372"/>
    </location>
</feature>
<dbReference type="GO" id="GO:0007004">
    <property type="term" value="P:telomere maintenance via telomerase"/>
    <property type="evidence" value="ECO:0007669"/>
    <property type="project" value="TreeGrafter"/>
</dbReference>
<comment type="subcellular location">
    <subcellularLocation>
        <location evidence="3">Chromosome</location>
    </subcellularLocation>
    <subcellularLocation>
        <location evidence="2">Nucleus</location>
    </subcellularLocation>
</comment>
<proteinExistence type="inferred from homology"/>
<dbReference type="GO" id="GO:0003691">
    <property type="term" value="F:double-stranded telomeric DNA binding"/>
    <property type="evidence" value="ECO:0007669"/>
    <property type="project" value="TreeGrafter"/>
</dbReference>
<keyword evidence="7" id="KW-0479">Metal-binding</keyword>
<dbReference type="InterPro" id="IPR027417">
    <property type="entry name" value="P-loop_NTPase"/>
</dbReference>
<keyword evidence="19" id="KW-1185">Reference proteome</keyword>
<dbReference type="SUPFAM" id="SSF52540">
    <property type="entry name" value="P-loop containing nucleoside triphosphate hydrolases"/>
    <property type="match status" value="1"/>
</dbReference>
<dbReference type="GO" id="GO:0051880">
    <property type="term" value="F:G-quadruplex DNA binding"/>
    <property type="evidence" value="ECO:0007669"/>
    <property type="project" value="TreeGrafter"/>
</dbReference>
<dbReference type="FunFam" id="3.40.50.300:FF:001195">
    <property type="entry name" value="DNA repair protein rad50"/>
    <property type="match status" value="1"/>
</dbReference>
<keyword evidence="13" id="KW-0539">Nucleus</keyword>
<evidence type="ECO:0000256" key="2">
    <source>
        <dbReference type="ARBA" id="ARBA00004123"/>
    </source>
</evidence>
<dbReference type="Pfam" id="PF13476">
    <property type="entry name" value="AAA_23"/>
    <property type="match status" value="1"/>
</dbReference>
<evidence type="ECO:0000256" key="12">
    <source>
        <dbReference type="ARBA" id="ARBA00023204"/>
    </source>
</evidence>
<organism evidence="18 19">
    <name type="scientific">Tilletia horrida</name>
    <dbReference type="NCBI Taxonomy" id="155126"/>
    <lineage>
        <taxon>Eukaryota</taxon>
        <taxon>Fungi</taxon>
        <taxon>Dikarya</taxon>
        <taxon>Basidiomycota</taxon>
        <taxon>Ustilaginomycotina</taxon>
        <taxon>Exobasidiomycetes</taxon>
        <taxon>Tilletiales</taxon>
        <taxon>Tilletiaceae</taxon>
        <taxon>Tilletia</taxon>
    </lineage>
</organism>
<dbReference type="InterPro" id="IPR038729">
    <property type="entry name" value="Rad50/SbcC_AAA"/>
</dbReference>
<keyword evidence="8" id="KW-0227">DNA damage</keyword>
<feature type="coiled-coil region" evidence="15">
    <location>
        <begin position="403"/>
        <end position="483"/>
    </location>
</feature>
<dbReference type="GO" id="GO:0000794">
    <property type="term" value="C:condensed nuclear chromosome"/>
    <property type="evidence" value="ECO:0007669"/>
    <property type="project" value="TreeGrafter"/>
</dbReference>
<dbReference type="GO" id="GO:0070192">
    <property type="term" value="P:chromosome organization involved in meiotic cell cycle"/>
    <property type="evidence" value="ECO:0007669"/>
    <property type="project" value="TreeGrafter"/>
</dbReference>
<keyword evidence="10" id="KW-0862">Zinc</keyword>
<feature type="coiled-coil region" evidence="15">
    <location>
        <begin position="979"/>
        <end position="1057"/>
    </location>
</feature>